<organism evidence="1 2">
    <name type="scientific">Brassica napus</name>
    <name type="common">Rape</name>
    <dbReference type="NCBI Taxonomy" id="3708"/>
    <lineage>
        <taxon>Eukaryota</taxon>
        <taxon>Viridiplantae</taxon>
        <taxon>Streptophyta</taxon>
        <taxon>Embryophyta</taxon>
        <taxon>Tracheophyta</taxon>
        <taxon>Spermatophyta</taxon>
        <taxon>Magnoliopsida</taxon>
        <taxon>eudicotyledons</taxon>
        <taxon>Gunneridae</taxon>
        <taxon>Pentapetalae</taxon>
        <taxon>rosids</taxon>
        <taxon>malvids</taxon>
        <taxon>Brassicales</taxon>
        <taxon>Brassicaceae</taxon>
        <taxon>Brassiceae</taxon>
        <taxon>Brassica</taxon>
    </lineage>
</organism>
<dbReference type="EMBL" id="JAGKQM010000003">
    <property type="protein sequence ID" value="KAH0934398.1"/>
    <property type="molecule type" value="Genomic_DNA"/>
</dbReference>
<evidence type="ECO:0000313" key="1">
    <source>
        <dbReference type="EMBL" id="KAH0934398.1"/>
    </source>
</evidence>
<sequence>MFTVHPGRSAISINRRRMNQNSDGFLAVSGIQSTWRITDSEAERSFGGGRAEAPWIVAHFLNMRSFREITWKSSIDLPMLKSFFSFFDMLDSFCLYTILRATWIMLIRTVVLLAASFEFIFSKSNQAMLPYELERALMACKFFAVFLLLRGTSDLKIRDIIPPDPRFPGLIPHLENCKAVSTVPQPRLFYCLENQ</sequence>
<dbReference type="Proteomes" id="UP000824890">
    <property type="component" value="Unassembled WGS sequence"/>
</dbReference>
<keyword evidence="2" id="KW-1185">Reference proteome</keyword>
<name>A0ABQ8DYW1_BRANA</name>
<gene>
    <name evidence="1" type="ORF">HID58_011515</name>
</gene>
<evidence type="ECO:0000313" key="2">
    <source>
        <dbReference type="Proteomes" id="UP000824890"/>
    </source>
</evidence>
<reference evidence="1 2" key="1">
    <citation type="submission" date="2021-05" db="EMBL/GenBank/DDBJ databases">
        <title>Genome Assembly of Synthetic Allotetraploid Brassica napus Reveals Homoeologous Exchanges between Subgenomes.</title>
        <authorList>
            <person name="Davis J.T."/>
        </authorList>
    </citation>
    <scope>NUCLEOTIDE SEQUENCE [LARGE SCALE GENOMIC DNA]</scope>
    <source>
        <strain evidence="2">cv. Da-Ae</strain>
        <tissue evidence="1">Seedling</tissue>
    </source>
</reference>
<comment type="caution">
    <text evidence="1">The sequence shown here is derived from an EMBL/GenBank/DDBJ whole genome shotgun (WGS) entry which is preliminary data.</text>
</comment>
<accession>A0ABQ8DYW1</accession>
<proteinExistence type="predicted"/>
<protein>
    <submittedName>
        <fullName evidence="1">Uncharacterized protein</fullName>
    </submittedName>
</protein>